<evidence type="ECO:0000256" key="1">
    <source>
        <dbReference type="SAM" id="Phobius"/>
    </source>
</evidence>
<dbReference type="PANTHER" id="PTHR46955">
    <property type="entry name" value="PROTEIN CBG01349-RELATED"/>
    <property type="match status" value="1"/>
</dbReference>
<sequence>GSQTWKVSEEESLFSVLPYAIYIALHWAPDHIDMDPYITLMSSTPLVMQLKVNLTLTALYFPVRYRAFPQSNFANAGLLLGIVLGACDLLVEFMVSPFRRVPNCGAMGCFVSLRFREYWGTSNMVSCLRSSAEQFVYFRGLCDKARPRDQGTVHSLFQANRTAIGFLLCSLLFLTIPSVVVGGAEIIGISLFNYIGPFYALGLLCASGSSQHWNKLTDYFNPSRPG</sequence>
<keyword evidence="1" id="KW-1133">Transmembrane helix</keyword>
<dbReference type="Proteomes" id="UP000050761">
    <property type="component" value="Unassembled WGS sequence"/>
</dbReference>
<dbReference type="InterPro" id="IPR052322">
    <property type="entry name" value="Mito_rRNA_Mtase_NSUN4"/>
</dbReference>
<accession>A0A183GQQ2</accession>
<evidence type="ECO:0000313" key="2">
    <source>
        <dbReference type="EMBL" id="VDP48627.1"/>
    </source>
</evidence>
<feature type="transmembrane region" description="Helical" evidence="1">
    <location>
        <begin position="163"/>
        <end position="180"/>
    </location>
</feature>
<feature type="transmembrane region" description="Helical" evidence="1">
    <location>
        <begin position="12"/>
        <end position="28"/>
    </location>
</feature>
<dbReference type="AlphaFoldDB" id="A0A183GQQ2"/>
<accession>A0A3P8DAX6</accession>
<proteinExistence type="predicted"/>
<protein>
    <submittedName>
        <fullName evidence="4">Rhomboid domain-containing protein</fullName>
    </submittedName>
</protein>
<dbReference type="Pfam" id="PF10316">
    <property type="entry name" value="7TM_GPCR_Srbc"/>
    <property type="match status" value="1"/>
</dbReference>
<dbReference type="EMBL" id="UZAH01037225">
    <property type="protein sequence ID" value="VDP48627.1"/>
    <property type="molecule type" value="Genomic_DNA"/>
</dbReference>
<feature type="transmembrane region" description="Helical" evidence="1">
    <location>
        <begin position="40"/>
        <end position="61"/>
    </location>
</feature>
<dbReference type="InterPro" id="IPR019420">
    <property type="entry name" value="7TM_GPCR_serpentine_rcpt_Srbc"/>
</dbReference>
<gene>
    <name evidence="2" type="ORF">HPBE_LOCUS25021</name>
</gene>
<evidence type="ECO:0000313" key="3">
    <source>
        <dbReference type="Proteomes" id="UP000050761"/>
    </source>
</evidence>
<dbReference type="WBParaSite" id="HPBE_0002502201-mRNA-1">
    <property type="protein sequence ID" value="HPBE_0002502201-mRNA-1"/>
    <property type="gene ID" value="HPBE_0002502201"/>
</dbReference>
<feature type="transmembrane region" description="Helical" evidence="1">
    <location>
        <begin position="186"/>
        <end position="206"/>
    </location>
</feature>
<dbReference type="PANTHER" id="PTHR46955:SF3">
    <property type="entry name" value="G_PROTEIN_RECEP_F1_2 DOMAIN-CONTAINING PROTEIN"/>
    <property type="match status" value="1"/>
</dbReference>
<keyword evidence="3" id="KW-1185">Reference proteome</keyword>
<dbReference type="OrthoDB" id="5794962at2759"/>
<organism evidence="3 4">
    <name type="scientific">Heligmosomoides polygyrus</name>
    <name type="common">Parasitic roundworm</name>
    <dbReference type="NCBI Taxonomy" id="6339"/>
    <lineage>
        <taxon>Eukaryota</taxon>
        <taxon>Metazoa</taxon>
        <taxon>Ecdysozoa</taxon>
        <taxon>Nematoda</taxon>
        <taxon>Chromadorea</taxon>
        <taxon>Rhabditida</taxon>
        <taxon>Rhabditina</taxon>
        <taxon>Rhabditomorpha</taxon>
        <taxon>Strongyloidea</taxon>
        <taxon>Heligmosomidae</taxon>
        <taxon>Heligmosomoides</taxon>
    </lineage>
</organism>
<evidence type="ECO:0000313" key="4">
    <source>
        <dbReference type="WBParaSite" id="HPBE_0002502201-mRNA-1"/>
    </source>
</evidence>
<reference evidence="2 3" key="1">
    <citation type="submission" date="2018-11" db="EMBL/GenBank/DDBJ databases">
        <authorList>
            <consortium name="Pathogen Informatics"/>
        </authorList>
    </citation>
    <scope>NUCLEOTIDE SEQUENCE [LARGE SCALE GENOMIC DNA]</scope>
</reference>
<reference evidence="4" key="2">
    <citation type="submission" date="2019-09" db="UniProtKB">
        <authorList>
            <consortium name="WormBaseParasite"/>
        </authorList>
    </citation>
    <scope>IDENTIFICATION</scope>
</reference>
<feature type="transmembrane region" description="Helical" evidence="1">
    <location>
        <begin position="73"/>
        <end position="91"/>
    </location>
</feature>
<name>A0A183GQQ2_HELPZ</name>
<keyword evidence="1" id="KW-0472">Membrane</keyword>
<keyword evidence="1" id="KW-0812">Transmembrane</keyword>